<dbReference type="GO" id="GO:0005856">
    <property type="term" value="C:cytoskeleton"/>
    <property type="evidence" value="ECO:0007669"/>
    <property type="project" value="TreeGrafter"/>
</dbReference>
<dbReference type="AlphaFoldDB" id="A0A401IHT2"/>
<dbReference type="InterPro" id="IPR036409">
    <property type="entry name" value="Aldolase_II/adducin_N_sf"/>
</dbReference>
<accession>A0A401IHT2</accession>
<dbReference type="RefSeq" id="WP_124974702.1">
    <property type="nucleotide sequence ID" value="NZ_BDQK01000013.1"/>
</dbReference>
<protein>
    <submittedName>
        <fullName evidence="3">Membrane protein</fullName>
    </submittedName>
</protein>
<evidence type="ECO:0000259" key="2">
    <source>
        <dbReference type="SMART" id="SM01007"/>
    </source>
</evidence>
<dbReference type="SUPFAM" id="SSF53639">
    <property type="entry name" value="AraD/HMP-PK domain-like"/>
    <property type="match status" value="1"/>
</dbReference>
<evidence type="ECO:0000313" key="4">
    <source>
        <dbReference type="Proteomes" id="UP000287247"/>
    </source>
</evidence>
<dbReference type="InterPro" id="IPR051017">
    <property type="entry name" value="Aldolase-II_Adducin_sf"/>
</dbReference>
<name>A0A401IHT2_APHSA</name>
<dbReference type="NCBIfam" id="NF005451">
    <property type="entry name" value="PRK07044.1"/>
    <property type="match status" value="1"/>
</dbReference>
<feature type="domain" description="Class II aldolase/adducin N-terminal" evidence="2">
    <location>
        <begin position="24"/>
        <end position="206"/>
    </location>
</feature>
<dbReference type="PANTHER" id="PTHR10672">
    <property type="entry name" value="ADDUCIN"/>
    <property type="match status" value="1"/>
</dbReference>
<evidence type="ECO:0000256" key="1">
    <source>
        <dbReference type="ARBA" id="ARBA00037961"/>
    </source>
</evidence>
<dbReference type="Gene3D" id="3.40.225.10">
    <property type="entry name" value="Class II aldolase/adducin N-terminal domain"/>
    <property type="match status" value="1"/>
</dbReference>
<reference evidence="4" key="1">
    <citation type="submission" date="2017-05" db="EMBL/GenBank/DDBJ databases">
        <title>Physiological properties and genetic analysis related to exopolysaccharide production of fresh-water unicellular cyanobacterium Aphanothece sacrum, Suizenji Nori, that has been cultured as a food source in Japan.</title>
        <authorList>
            <person name="Kanesaki Y."/>
            <person name="Yoshikawa S."/>
            <person name="Ohki K."/>
        </authorList>
    </citation>
    <scope>NUCLEOTIDE SEQUENCE [LARGE SCALE GENOMIC DNA]</scope>
    <source>
        <strain evidence="4">FPU1</strain>
    </source>
</reference>
<dbReference type="PANTHER" id="PTHR10672:SF3">
    <property type="entry name" value="PROTEIN HU-LI TAI SHAO"/>
    <property type="match status" value="1"/>
</dbReference>
<dbReference type="Pfam" id="PF00596">
    <property type="entry name" value="Aldolase_II"/>
    <property type="match status" value="1"/>
</dbReference>
<gene>
    <name evidence="3" type="ORF">AsFPU1_2272</name>
</gene>
<dbReference type="OrthoDB" id="9794581at2"/>
<dbReference type="SMART" id="SM01007">
    <property type="entry name" value="Aldolase_II"/>
    <property type="match status" value="1"/>
</dbReference>
<comment type="similarity">
    <text evidence="1">Belongs to the aldolase class II family.</text>
</comment>
<evidence type="ECO:0000313" key="3">
    <source>
        <dbReference type="EMBL" id="GBF80865.1"/>
    </source>
</evidence>
<proteinExistence type="inferred from homology"/>
<dbReference type="GO" id="GO:0051015">
    <property type="term" value="F:actin filament binding"/>
    <property type="evidence" value="ECO:0007669"/>
    <property type="project" value="TreeGrafter"/>
</dbReference>
<organism evidence="3 4">
    <name type="scientific">Aphanothece sacrum FPU1</name>
    <dbReference type="NCBI Taxonomy" id="1920663"/>
    <lineage>
        <taxon>Bacteria</taxon>
        <taxon>Bacillati</taxon>
        <taxon>Cyanobacteriota</taxon>
        <taxon>Cyanophyceae</taxon>
        <taxon>Oscillatoriophycideae</taxon>
        <taxon>Chroococcales</taxon>
        <taxon>Aphanothecaceae</taxon>
        <taxon>Aphanothece</taxon>
    </lineage>
</organism>
<keyword evidence="4" id="KW-1185">Reference proteome</keyword>
<dbReference type="Proteomes" id="UP000287247">
    <property type="component" value="Unassembled WGS sequence"/>
</dbReference>
<sequence length="267" mass="30263">MNQLNHTIDAQRQFEIFDESQARIYLAAVYRLIDFFGWADLTLTHASTRVPNSDCHFLINPFGIKFNQIKASDLVKLDFESNIIGNNNQITINPTGFIQHSSIYKSRPDINTIIHAHTPYGVALSTLDSGLLYIDQAAMVFYDKIAYHDYDGLAVDHQEGKRIAEALGKDKLCLIQRNHGITVCGQKIDDAFIYLYMLEFACRTQILAMSTGAKLIQPSSEIVSSFSKQIDQFKQKLDVNPSTKKINSFGFKALINKLDRLDPSYRD</sequence>
<dbReference type="EMBL" id="BDQK01000013">
    <property type="protein sequence ID" value="GBF80865.1"/>
    <property type="molecule type" value="Genomic_DNA"/>
</dbReference>
<comment type="caution">
    <text evidence="3">The sequence shown here is derived from an EMBL/GenBank/DDBJ whole genome shotgun (WGS) entry which is preliminary data.</text>
</comment>
<dbReference type="InterPro" id="IPR001303">
    <property type="entry name" value="Aldolase_II/adducin_N"/>
</dbReference>